<gene>
    <name evidence="3" type="ORF">ECRASSUSDP1_LOCUS1682</name>
</gene>
<dbReference type="Proteomes" id="UP001295684">
    <property type="component" value="Unassembled WGS sequence"/>
</dbReference>
<keyword evidence="4" id="KW-1185">Reference proteome</keyword>
<proteinExistence type="predicted"/>
<comment type="caution">
    <text evidence="3">The sequence shown here is derived from an EMBL/GenBank/DDBJ whole genome shotgun (WGS) entry which is preliminary data.</text>
</comment>
<evidence type="ECO:0000259" key="2">
    <source>
        <dbReference type="PROSITE" id="PS50217"/>
    </source>
</evidence>
<feature type="domain" description="BZIP" evidence="2">
    <location>
        <begin position="70"/>
        <end position="123"/>
    </location>
</feature>
<dbReference type="Gene3D" id="1.20.5.170">
    <property type="match status" value="1"/>
</dbReference>
<dbReference type="GO" id="GO:0003700">
    <property type="term" value="F:DNA-binding transcription factor activity"/>
    <property type="evidence" value="ECO:0007669"/>
    <property type="project" value="InterPro"/>
</dbReference>
<reference evidence="3" key="1">
    <citation type="submission" date="2023-07" db="EMBL/GenBank/DDBJ databases">
        <authorList>
            <consortium name="AG Swart"/>
            <person name="Singh M."/>
            <person name="Singh A."/>
            <person name="Seah K."/>
            <person name="Emmerich C."/>
        </authorList>
    </citation>
    <scope>NUCLEOTIDE SEQUENCE</scope>
    <source>
        <strain evidence="3">DP1</strain>
    </source>
</reference>
<organism evidence="3 4">
    <name type="scientific">Euplotes crassus</name>
    <dbReference type="NCBI Taxonomy" id="5936"/>
    <lineage>
        <taxon>Eukaryota</taxon>
        <taxon>Sar</taxon>
        <taxon>Alveolata</taxon>
        <taxon>Ciliophora</taxon>
        <taxon>Intramacronucleata</taxon>
        <taxon>Spirotrichea</taxon>
        <taxon>Hypotrichia</taxon>
        <taxon>Euplotida</taxon>
        <taxon>Euplotidae</taxon>
        <taxon>Moneuplotes</taxon>
    </lineage>
</organism>
<dbReference type="SMART" id="SM00338">
    <property type="entry name" value="BRLZ"/>
    <property type="match status" value="1"/>
</dbReference>
<protein>
    <recommendedName>
        <fullName evidence="2">BZIP domain-containing protein</fullName>
    </recommendedName>
</protein>
<evidence type="ECO:0000313" key="4">
    <source>
        <dbReference type="Proteomes" id="UP001295684"/>
    </source>
</evidence>
<evidence type="ECO:0000313" key="3">
    <source>
        <dbReference type="EMBL" id="CAI2360380.1"/>
    </source>
</evidence>
<dbReference type="CDD" id="cd14686">
    <property type="entry name" value="bZIP"/>
    <property type="match status" value="1"/>
</dbReference>
<evidence type="ECO:0000256" key="1">
    <source>
        <dbReference type="SAM" id="MobiDB-lite"/>
    </source>
</evidence>
<accession>A0AAD1U2U3</accession>
<name>A0AAD1U2U3_EUPCR</name>
<dbReference type="InterPro" id="IPR046347">
    <property type="entry name" value="bZIP_sf"/>
</dbReference>
<dbReference type="InterPro" id="IPR004827">
    <property type="entry name" value="bZIP"/>
</dbReference>
<dbReference type="EMBL" id="CAMPGE010001587">
    <property type="protein sequence ID" value="CAI2360380.1"/>
    <property type="molecule type" value="Genomic_DNA"/>
</dbReference>
<dbReference type="Pfam" id="PF00170">
    <property type="entry name" value="bZIP_1"/>
    <property type="match status" value="1"/>
</dbReference>
<dbReference type="SUPFAM" id="SSF57959">
    <property type="entry name" value="Leucine zipper domain"/>
    <property type="match status" value="1"/>
</dbReference>
<feature type="compositionally biased region" description="Low complexity" evidence="1">
    <location>
        <begin position="47"/>
        <end position="63"/>
    </location>
</feature>
<dbReference type="PROSITE" id="PS00036">
    <property type="entry name" value="BZIP_BASIC"/>
    <property type="match status" value="1"/>
</dbReference>
<dbReference type="AlphaFoldDB" id="A0AAD1U2U3"/>
<feature type="region of interest" description="Disordered" evidence="1">
    <location>
        <begin position="21"/>
        <end position="66"/>
    </location>
</feature>
<dbReference type="PROSITE" id="PS50217">
    <property type="entry name" value="BZIP"/>
    <property type="match status" value="1"/>
</dbReference>
<sequence>METTSQIPTCSVLLVQEENKYPEDQTSFRPFEKTGDLSGKSNQSTVNSQMNEESENNEGNPSSTLCKKNINKRERRLMQNRESASRLRIKKKENMTHVMKEKEQLRLDNVTLQKKVDQSQQELFDTLQESIQLRKRINEIQKSQNDLLISFLSDTHQRGINHVKDTFQQENKPQSFIRIENKPLNPVQIPQLPLQTQEFDLNSVLSLLTACRKPIVPILSSPIKSNQVTNFSKAANNNTMVVNNGINQIPKPNTISRILNVLTQGQQKDELPTSIWNKN</sequence>